<dbReference type="RefSeq" id="WP_150401758.1">
    <property type="nucleotide sequence ID" value="NZ_VXLC01000003.1"/>
</dbReference>
<protein>
    <submittedName>
        <fullName evidence="1">Uncharacterized protein</fullName>
    </submittedName>
</protein>
<dbReference type="InterPro" id="IPR036271">
    <property type="entry name" value="Tet_transcr_reg_TetR-rel_C_sf"/>
</dbReference>
<keyword evidence="2" id="KW-1185">Reference proteome</keyword>
<organism evidence="1 2">
    <name type="scientific">Nocardia colli</name>
    <dbReference type="NCBI Taxonomy" id="2545717"/>
    <lineage>
        <taxon>Bacteria</taxon>
        <taxon>Bacillati</taxon>
        <taxon>Actinomycetota</taxon>
        <taxon>Actinomycetes</taxon>
        <taxon>Mycobacteriales</taxon>
        <taxon>Nocardiaceae</taxon>
        <taxon>Nocardia</taxon>
    </lineage>
</organism>
<proteinExistence type="predicted"/>
<dbReference type="AlphaFoldDB" id="A0A5N0ENB9"/>
<reference evidence="1 2" key="1">
    <citation type="submission" date="2019-09" db="EMBL/GenBank/DDBJ databases">
        <authorList>
            <person name="Wang X."/>
        </authorList>
    </citation>
    <scope>NUCLEOTIDE SEQUENCE [LARGE SCALE GENOMIC DNA]</scope>
    <source>
        <strain evidence="1 2">CICC 11023</strain>
    </source>
</reference>
<evidence type="ECO:0000313" key="2">
    <source>
        <dbReference type="Proteomes" id="UP000323876"/>
    </source>
</evidence>
<evidence type="ECO:0000313" key="1">
    <source>
        <dbReference type="EMBL" id="KAA8889485.1"/>
    </source>
</evidence>
<gene>
    <name evidence="1" type="ORF">F3087_11230</name>
</gene>
<name>A0A5N0ENB9_9NOCA</name>
<accession>A0A5N0ENB9</accession>
<comment type="caution">
    <text evidence="1">The sequence shown here is derived from an EMBL/GenBank/DDBJ whole genome shotgun (WGS) entry which is preliminary data.</text>
</comment>
<dbReference type="Proteomes" id="UP000323876">
    <property type="component" value="Unassembled WGS sequence"/>
</dbReference>
<dbReference type="SUPFAM" id="SSF48498">
    <property type="entry name" value="Tetracyclin repressor-like, C-terminal domain"/>
    <property type="match status" value="1"/>
</dbReference>
<sequence length="98" mass="10174">MAATEYALAERLSRVVADGGLAEGAGTRASARFMTVLSEGFAVHAAAGAERDDLQAVATSHSGRSRRSARLVGIRGQRSTVRSCSVAIVRNIAAFALN</sequence>
<dbReference type="EMBL" id="VXLC01000003">
    <property type="protein sequence ID" value="KAA8889485.1"/>
    <property type="molecule type" value="Genomic_DNA"/>
</dbReference>
<dbReference type="Gene3D" id="1.10.357.10">
    <property type="entry name" value="Tetracycline Repressor, domain 2"/>
    <property type="match status" value="1"/>
</dbReference>